<evidence type="ECO:0000256" key="6">
    <source>
        <dbReference type="ARBA" id="ARBA00023163"/>
    </source>
</evidence>
<evidence type="ECO:0000256" key="2">
    <source>
        <dbReference type="ARBA" id="ARBA00022723"/>
    </source>
</evidence>
<feature type="region of interest" description="Disordered" evidence="9">
    <location>
        <begin position="622"/>
        <end position="751"/>
    </location>
</feature>
<dbReference type="InterPro" id="IPR019787">
    <property type="entry name" value="Znf_PHD-finger"/>
</dbReference>
<dbReference type="InterPro" id="IPR013083">
    <property type="entry name" value="Znf_RING/FYVE/PHD"/>
</dbReference>
<sequence length="820" mass="88088">MAERILHAVLRQLITRILYLHTRYDRFHASTVAVLCDIFVKYLEQIARLAQWHAQESGRTRVEFHDVLVTLESSGISLADVHRWCHTMKWNGTSPKYLAAMEEREQWEQKLAGRIPRNVCSPEEGTEGTTLFSYVDLPLSHSFDASPSPSPPPTLSLNGGLQLESPADLSPELMDGDAFDNTFIHEEMGDSPLHDEWEDSHVHNESESRFLERFLGPTLSDVCWSETSLAGIPKHLPRPPRISVKPPDASEELSTKEPTPMDMDFVDIEVDDRPARAASAEPPPSATLSVEPPVSSPKPSTTTHDIENLMLDSSRSLPQGPGEDNVFNRTASFTTSKLSAMIRDIQIPQGITVTIGEESAVPSHPTGGDQSPITNVAKADEALVKLLGTSPSGALETNGLAVTGSLSHPTLDTESSVVPTAHAVLSPVGAQSQLDASLFEFEETVTGSPMVAEAPCFSLHGFVKSLTGHQHGMASVAVSRSASVHAHLPLTSANGEGPTLPRSLPKLKIISSTPNSERGLSPAPPTSSTPRIATLNTASRHSISIPSYMLESTTENAGSEARSQVPTPEPVIHRSPAEPQGAAHPSPHPRSSHAWSPTVPTETVGRVTTPSIRLVSRSPLVLSSSPAYPTEDLAFSPPASTPDTTTGSTGLGVPKIKIKLSTGSKPSTPSVQSPQPPDTPVRLSSPPQVDLPVEHIGPKQSPHRQRSRPRAGSKKRRKSSTSSSSAALTQVPIPPPPPPSQPPSLPIGEPTLPLPVVNQPPADITAEDIIHCVCSTPFLDDSSFMISCDRCQQWFHGRCVQMPPGSNPESWYCPRCQSSS</sequence>
<dbReference type="SMART" id="SM00249">
    <property type="entry name" value="PHD"/>
    <property type="match status" value="1"/>
</dbReference>
<evidence type="ECO:0000256" key="5">
    <source>
        <dbReference type="ARBA" id="ARBA00023015"/>
    </source>
</evidence>
<dbReference type="GO" id="GO:0008270">
    <property type="term" value="F:zinc ion binding"/>
    <property type="evidence" value="ECO:0007669"/>
    <property type="project" value="UniProtKB-KW"/>
</dbReference>
<dbReference type="InterPro" id="IPR011011">
    <property type="entry name" value="Znf_FYVE_PHD"/>
</dbReference>
<comment type="subcellular location">
    <subcellularLocation>
        <location evidence="1">Nucleus</location>
    </subcellularLocation>
</comment>
<dbReference type="OrthoDB" id="5876800at2759"/>
<evidence type="ECO:0000256" key="7">
    <source>
        <dbReference type="ARBA" id="ARBA00023242"/>
    </source>
</evidence>
<feature type="region of interest" description="Disordered" evidence="9">
    <location>
        <begin position="143"/>
        <end position="165"/>
    </location>
</feature>
<dbReference type="GO" id="GO:0048188">
    <property type="term" value="C:Set1C/COMPASS complex"/>
    <property type="evidence" value="ECO:0007669"/>
    <property type="project" value="InterPro"/>
</dbReference>
<dbReference type="CDD" id="cd00076">
    <property type="entry name" value="HFD_SF"/>
    <property type="match status" value="1"/>
</dbReference>
<evidence type="ECO:0000256" key="3">
    <source>
        <dbReference type="ARBA" id="ARBA00022771"/>
    </source>
</evidence>
<feature type="compositionally biased region" description="Low complexity" evidence="9">
    <location>
        <begin position="289"/>
        <end position="303"/>
    </location>
</feature>
<dbReference type="Pfam" id="PF07524">
    <property type="entry name" value="Bromo_TP"/>
    <property type="match status" value="1"/>
</dbReference>
<feature type="region of interest" description="Disordered" evidence="9">
    <location>
        <begin position="512"/>
        <end position="538"/>
    </location>
</feature>
<keyword evidence="3 8" id="KW-0863">Zinc-finger</keyword>
<keyword evidence="4" id="KW-0862">Zinc</keyword>
<dbReference type="SMART" id="SM00576">
    <property type="entry name" value="BTP"/>
    <property type="match status" value="1"/>
</dbReference>
<dbReference type="Pfam" id="PF00628">
    <property type="entry name" value="PHD"/>
    <property type="match status" value="1"/>
</dbReference>
<evidence type="ECO:0000256" key="1">
    <source>
        <dbReference type="ARBA" id="ARBA00004123"/>
    </source>
</evidence>
<dbReference type="InterPro" id="IPR019786">
    <property type="entry name" value="Zinc_finger_PHD-type_CS"/>
</dbReference>
<dbReference type="InterPro" id="IPR001965">
    <property type="entry name" value="Znf_PHD"/>
</dbReference>
<dbReference type="Gene3D" id="3.30.40.10">
    <property type="entry name" value="Zinc/RING finger domain, C3HC4 (zinc finger)"/>
    <property type="match status" value="1"/>
</dbReference>
<dbReference type="GO" id="GO:0046982">
    <property type="term" value="F:protein heterodimerization activity"/>
    <property type="evidence" value="ECO:0007669"/>
    <property type="project" value="InterPro"/>
</dbReference>
<evidence type="ECO:0000256" key="4">
    <source>
        <dbReference type="ARBA" id="ARBA00022833"/>
    </source>
</evidence>
<dbReference type="SUPFAM" id="SSF57903">
    <property type="entry name" value="FYVE/PHD zinc finger"/>
    <property type="match status" value="1"/>
</dbReference>
<reference evidence="11" key="1">
    <citation type="submission" date="2022-07" db="EMBL/GenBank/DDBJ databases">
        <title>Phylogenomic reconstructions and comparative analyses of Kickxellomycotina fungi.</title>
        <authorList>
            <person name="Reynolds N.K."/>
            <person name="Stajich J.E."/>
            <person name="Barry K."/>
            <person name="Grigoriev I.V."/>
            <person name="Crous P."/>
            <person name="Smith M.E."/>
        </authorList>
    </citation>
    <scope>NUCLEOTIDE SEQUENCE</scope>
    <source>
        <strain evidence="11">RSA 1196</strain>
    </source>
</reference>
<feature type="domain" description="PHD-type" evidence="10">
    <location>
        <begin position="769"/>
        <end position="819"/>
    </location>
</feature>
<keyword evidence="2" id="KW-0479">Metal-binding</keyword>
<dbReference type="Gene3D" id="1.10.20.10">
    <property type="entry name" value="Histone, subunit A"/>
    <property type="match status" value="1"/>
</dbReference>
<dbReference type="EMBL" id="JANBPY010002124">
    <property type="protein sequence ID" value="KAJ1956453.1"/>
    <property type="molecule type" value="Genomic_DNA"/>
</dbReference>
<keyword evidence="7" id="KW-0539">Nucleus</keyword>
<feature type="region of interest" description="Disordered" evidence="9">
    <location>
        <begin position="234"/>
        <end position="304"/>
    </location>
</feature>
<feature type="region of interest" description="Disordered" evidence="9">
    <location>
        <begin position="551"/>
        <end position="607"/>
    </location>
</feature>
<feature type="compositionally biased region" description="Pro residues" evidence="9">
    <location>
        <begin position="732"/>
        <end position="745"/>
    </location>
</feature>
<dbReference type="PANTHER" id="PTHR46174:SF1">
    <property type="entry name" value="CXXC-TYPE ZINC FINGER PROTEIN 1"/>
    <property type="match status" value="1"/>
</dbReference>
<dbReference type="PANTHER" id="PTHR46174">
    <property type="entry name" value="CXXC-TYPE ZINC FINGER PROTEIN 1"/>
    <property type="match status" value="1"/>
</dbReference>
<dbReference type="AlphaFoldDB" id="A0A9W8AJ37"/>
<name>A0A9W8AJ37_9FUNG</name>
<dbReference type="Proteomes" id="UP001150925">
    <property type="component" value="Unassembled WGS sequence"/>
</dbReference>
<feature type="compositionally biased region" description="Basic residues" evidence="9">
    <location>
        <begin position="701"/>
        <end position="719"/>
    </location>
</feature>
<organism evidence="11 12">
    <name type="scientific">Dispira parvispora</name>
    <dbReference type="NCBI Taxonomy" id="1520584"/>
    <lineage>
        <taxon>Eukaryota</taxon>
        <taxon>Fungi</taxon>
        <taxon>Fungi incertae sedis</taxon>
        <taxon>Zoopagomycota</taxon>
        <taxon>Kickxellomycotina</taxon>
        <taxon>Dimargaritomycetes</taxon>
        <taxon>Dimargaritales</taxon>
        <taxon>Dimargaritaceae</taxon>
        <taxon>Dispira</taxon>
    </lineage>
</organism>
<feature type="compositionally biased region" description="Polar residues" evidence="9">
    <location>
        <begin position="593"/>
        <end position="607"/>
    </location>
</feature>
<dbReference type="InterPro" id="IPR009072">
    <property type="entry name" value="Histone-fold"/>
</dbReference>
<protein>
    <recommendedName>
        <fullName evidence="10">PHD-type domain-containing protein</fullName>
    </recommendedName>
</protein>
<gene>
    <name evidence="11" type="ORF">IWQ62_005296</name>
</gene>
<dbReference type="InterPro" id="IPR037869">
    <property type="entry name" value="Spp1/CFP1"/>
</dbReference>
<feature type="compositionally biased region" description="Polar residues" evidence="9">
    <location>
        <begin position="528"/>
        <end position="538"/>
    </location>
</feature>
<keyword evidence="12" id="KW-1185">Reference proteome</keyword>
<keyword evidence="6" id="KW-0804">Transcription</keyword>
<keyword evidence="5" id="KW-0805">Transcription regulation</keyword>
<dbReference type="InterPro" id="IPR006565">
    <property type="entry name" value="BTP"/>
</dbReference>
<evidence type="ECO:0000313" key="11">
    <source>
        <dbReference type="EMBL" id="KAJ1956453.1"/>
    </source>
</evidence>
<comment type="caution">
    <text evidence="11">The sequence shown here is derived from an EMBL/GenBank/DDBJ whole genome shotgun (WGS) entry which is preliminary data.</text>
</comment>
<accession>A0A9W8AJ37</accession>
<evidence type="ECO:0000256" key="9">
    <source>
        <dbReference type="SAM" id="MobiDB-lite"/>
    </source>
</evidence>
<feature type="compositionally biased region" description="Polar residues" evidence="9">
    <location>
        <begin position="551"/>
        <end position="566"/>
    </location>
</feature>
<evidence type="ECO:0000313" key="12">
    <source>
        <dbReference type="Proteomes" id="UP001150925"/>
    </source>
</evidence>
<evidence type="ECO:0000256" key="8">
    <source>
        <dbReference type="PROSITE-ProRule" id="PRU00146"/>
    </source>
</evidence>
<proteinExistence type="predicted"/>
<dbReference type="GO" id="GO:0045893">
    <property type="term" value="P:positive regulation of DNA-templated transcription"/>
    <property type="evidence" value="ECO:0007669"/>
    <property type="project" value="TreeGrafter"/>
</dbReference>
<evidence type="ECO:0000259" key="10">
    <source>
        <dbReference type="PROSITE" id="PS50016"/>
    </source>
</evidence>
<dbReference type="PROSITE" id="PS01359">
    <property type="entry name" value="ZF_PHD_1"/>
    <property type="match status" value="1"/>
</dbReference>
<dbReference type="PROSITE" id="PS50016">
    <property type="entry name" value="ZF_PHD_2"/>
    <property type="match status" value="1"/>
</dbReference>